<dbReference type="EMBL" id="SPSF01000024">
    <property type="protein sequence ID" value="MPQ62312.1"/>
    <property type="molecule type" value="Genomic_DNA"/>
</dbReference>
<gene>
    <name evidence="2" type="ORF">E4V82_09320</name>
</gene>
<dbReference type="InterPro" id="IPR037883">
    <property type="entry name" value="Knr4/Smi1-like_sf"/>
</dbReference>
<evidence type="ECO:0000313" key="3">
    <source>
        <dbReference type="Proteomes" id="UP000342249"/>
    </source>
</evidence>
<evidence type="ECO:0000259" key="1">
    <source>
        <dbReference type="SMART" id="SM00860"/>
    </source>
</evidence>
<accession>A0A5N7IMV7</accession>
<dbReference type="Proteomes" id="UP000342249">
    <property type="component" value="Unassembled WGS sequence"/>
</dbReference>
<dbReference type="Gene3D" id="3.40.1580.10">
    <property type="entry name" value="SMI1/KNR4-like"/>
    <property type="match status" value="1"/>
</dbReference>
<feature type="domain" description="Knr4/Smi1-like" evidence="1">
    <location>
        <begin position="26"/>
        <end position="176"/>
    </location>
</feature>
<name>A0A5N7IMV7_9CLOT</name>
<dbReference type="SMART" id="SM00860">
    <property type="entry name" value="SMI1_KNR4"/>
    <property type="match status" value="1"/>
</dbReference>
<dbReference type="Pfam" id="PF14568">
    <property type="entry name" value="SUKH_6"/>
    <property type="match status" value="1"/>
</dbReference>
<organism evidence="2 3">
    <name type="scientific">Clostridium estertheticum</name>
    <dbReference type="NCBI Taxonomy" id="238834"/>
    <lineage>
        <taxon>Bacteria</taxon>
        <taxon>Bacillati</taxon>
        <taxon>Bacillota</taxon>
        <taxon>Clostridia</taxon>
        <taxon>Eubacteriales</taxon>
        <taxon>Clostridiaceae</taxon>
        <taxon>Clostridium</taxon>
    </lineage>
</organism>
<dbReference type="AlphaFoldDB" id="A0A5N7IMV7"/>
<sequence length="205" mass="24197">MDKHIDFTKIEKKLADIGFEIDGNEHLEIELDELEGRNDIQIPEEYRKFILKYGGLSFEEDMCFRPIEKSRWTQENSMQGFDYFYGLDGDNLDIRKKRNIYLDRMPNSIIPIAECPGGNQLCLGVELNNYGKIYFWDHENELEAKKMLGFNKLTEINSYWDNVFLVSESFSNFIMDLEIVESSESDDDDDLEEIWLSDDLLRNKD</sequence>
<protein>
    <submittedName>
        <fullName evidence="2">SMI1/KNR4 family protein</fullName>
    </submittedName>
</protein>
<reference evidence="2 3" key="1">
    <citation type="journal article" date="2019" name="Lett. Appl. Microbiol.">
        <title>A case of 'blown pack' spoilage of vacuum-packaged pork likely associated with Clostridium estertheticum in Canada.</title>
        <authorList>
            <person name="Zhang P."/>
            <person name="Ward P."/>
            <person name="McMullen L.M."/>
            <person name="Yang X."/>
        </authorList>
    </citation>
    <scope>NUCLEOTIDE SEQUENCE [LARGE SCALE GENOMIC DNA]</scope>
    <source>
        <strain evidence="2 3">MA19</strain>
    </source>
</reference>
<dbReference type="SUPFAM" id="SSF160631">
    <property type="entry name" value="SMI1/KNR4-like"/>
    <property type="match status" value="1"/>
</dbReference>
<evidence type="ECO:0000313" key="2">
    <source>
        <dbReference type="EMBL" id="MPQ62312.1"/>
    </source>
</evidence>
<proteinExistence type="predicted"/>
<comment type="caution">
    <text evidence="2">The sequence shown here is derived from an EMBL/GenBank/DDBJ whole genome shotgun (WGS) entry which is preliminary data.</text>
</comment>
<dbReference type="InterPro" id="IPR018958">
    <property type="entry name" value="Knr4/Smi1-like_dom"/>
</dbReference>
<dbReference type="RefSeq" id="WP_152752120.1">
    <property type="nucleotide sequence ID" value="NZ_SPSE01000025.1"/>
</dbReference>